<feature type="binding site" evidence="10 11">
    <location>
        <position position="15"/>
    </location>
    <ligand>
        <name>Ca(2+)</name>
        <dbReference type="ChEBI" id="CHEBI:29108"/>
        <label>1</label>
    </ligand>
</feature>
<dbReference type="Pfam" id="PF13499">
    <property type="entry name" value="EF-hand_7"/>
    <property type="match status" value="1"/>
</dbReference>
<dbReference type="SUPFAM" id="SSF47473">
    <property type="entry name" value="EF-hand"/>
    <property type="match status" value="1"/>
</dbReference>
<feature type="binding site" evidence="10 11">
    <location>
        <position position="24"/>
    </location>
    <ligand>
        <name>Ca(2+)</name>
        <dbReference type="ChEBI" id="CHEBI:29108"/>
        <label>1</label>
    </ligand>
</feature>
<dbReference type="PANTHER" id="PTHR23048:SF57">
    <property type="entry name" value="TROPONIN C2, FAST SKELETAL TYPE"/>
    <property type="match status" value="1"/>
</dbReference>
<dbReference type="AlphaFoldDB" id="W5IDB2"/>
<organism evidence="8">
    <name type="scientific">Opsanus tau</name>
    <name type="common">Oyster toadfish</name>
    <name type="synonym">Gadus tau</name>
    <dbReference type="NCBI Taxonomy" id="8068"/>
    <lineage>
        <taxon>Eukaryota</taxon>
        <taxon>Metazoa</taxon>
        <taxon>Chordata</taxon>
        <taxon>Craniata</taxon>
        <taxon>Vertebrata</taxon>
        <taxon>Euteleostomi</taxon>
        <taxon>Actinopterygii</taxon>
        <taxon>Neopterygii</taxon>
        <taxon>Teleostei</taxon>
        <taxon>Neoteleostei</taxon>
        <taxon>Acanthomorphata</taxon>
        <taxon>Batrachoidaria</taxon>
        <taxon>Batrachoididae</taxon>
        <taxon>Opsanus</taxon>
    </lineage>
</organism>
<reference evidence="10 11" key="2">
    <citation type="journal article" date="2019" name="Sci. Adv.">
        <title>Dynamic tuning of FRET in a green fluorescent protein biosensor.</title>
        <authorList>
            <person name="Trigo-Mourino P."/>
            <person name="Thestrup T."/>
            <person name="Griesbeck O."/>
            <person name="Griesinger C."/>
            <person name="Becker S."/>
        </authorList>
    </citation>
    <scope>X-RAY CRYSTALLOGRAPHY (2.47 ANGSTROMS) IN COMPLEX WITH CA(2+)</scope>
</reference>
<keyword evidence="9 10" id="KW-0002">3D-structure</keyword>
<reference evidence="8 9" key="1">
    <citation type="journal article" date="2014" name="Nat. Methods">
        <title>Optimized ratiometric calcium sensors for functional in vivo imaging of neurons and T lymphocytes.</title>
        <authorList>
            <person name="Thestrup T."/>
            <person name="Litzlbauer J."/>
            <person name="Bartholomaus I."/>
            <person name="Mues M."/>
            <person name="Russo L."/>
            <person name="Dana H."/>
            <person name="Kovalchuk Y."/>
            <person name="Liang Y."/>
            <person name="Kalamakis G."/>
            <person name="Laukat Y."/>
            <person name="Becker S."/>
            <person name="Witte G."/>
            <person name="Geiger A."/>
            <person name="Allen T."/>
            <person name="Rome L.C."/>
            <person name="Chen T.W."/>
            <person name="Kim D.S."/>
            <person name="Garaschuk O."/>
            <person name="Griesinger C."/>
            <person name="Griesbeck O."/>
        </authorList>
    </citation>
    <scope>STRUCTURE BY NMR</scope>
</reference>
<dbReference type="PDB" id="6GEZ">
    <property type="method" value="X-ray"/>
    <property type="resolution" value="2.47 A"/>
    <property type="chains" value="A/B=1-69"/>
</dbReference>
<evidence type="ECO:0000256" key="5">
    <source>
        <dbReference type="ARBA" id="ARBA00038202"/>
    </source>
</evidence>
<dbReference type="PROSITE" id="PS50222">
    <property type="entry name" value="EF_HAND_2"/>
    <property type="match status" value="2"/>
</dbReference>
<evidence type="ECO:0007829" key="9">
    <source>
        <dbReference type="PDB" id="2M97"/>
    </source>
</evidence>
<dbReference type="SMR" id="W5IDB2"/>
<feature type="binding site" evidence="10 11">
    <location>
        <position position="51"/>
    </location>
    <ligand>
        <name>Ca(2+)</name>
        <dbReference type="ChEBI" id="CHEBI:29108"/>
        <label>2</label>
    </ligand>
</feature>
<feature type="binding site" evidence="10 11">
    <location>
        <position position="13"/>
    </location>
    <ligand>
        <name>Ca(2+)</name>
        <dbReference type="ChEBI" id="CHEBI:29108"/>
        <label>1</label>
    </ligand>
</feature>
<evidence type="ECO:0007829" key="11">
    <source>
        <dbReference type="PDB" id="6GEZ"/>
    </source>
</evidence>
<feature type="domain" description="EF-hand" evidence="7">
    <location>
        <begin position="1"/>
        <end position="35"/>
    </location>
</feature>
<dbReference type="PROSITE" id="PS00018">
    <property type="entry name" value="EF_HAND_1"/>
    <property type="match status" value="2"/>
</dbReference>
<evidence type="ECO:0000313" key="8">
    <source>
        <dbReference type="PDB" id="2M97"/>
    </source>
</evidence>
<dbReference type="SMART" id="SM00054">
    <property type="entry name" value="EFh"/>
    <property type="match status" value="2"/>
</dbReference>
<feature type="domain" description="EF-hand" evidence="7">
    <location>
        <begin position="36"/>
        <end position="69"/>
    </location>
</feature>
<dbReference type="PANTHER" id="PTHR23048">
    <property type="entry name" value="MYOSIN LIGHT CHAIN 1, 3"/>
    <property type="match status" value="1"/>
</dbReference>
<feature type="binding site" evidence="10 11">
    <location>
        <position position="49"/>
    </location>
    <ligand>
        <name>Ca(2+)</name>
        <dbReference type="ChEBI" id="CHEBI:29108"/>
        <label>2</label>
    </ligand>
</feature>
<evidence type="ECO:0000256" key="1">
    <source>
        <dbReference type="ARBA" id="ARBA00022723"/>
    </source>
</evidence>
<protein>
    <recommendedName>
        <fullName evidence="6">Troponin C, skeletal muscle</fullName>
    </recommendedName>
</protein>
<dbReference type="InterPro" id="IPR002048">
    <property type="entry name" value="EF_hand_dom"/>
</dbReference>
<dbReference type="PDBsum" id="2M97"/>
<dbReference type="GO" id="GO:0005509">
    <property type="term" value="F:calcium ion binding"/>
    <property type="evidence" value="ECO:0007669"/>
    <property type="project" value="InterPro"/>
</dbReference>
<feature type="binding site" evidence="10 11">
    <location>
        <position position="60"/>
    </location>
    <ligand>
        <name>Ca(2+)</name>
        <dbReference type="ChEBI" id="CHEBI:29108"/>
        <label>2</label>
    </ligand>
</feature>
<feature type="binding site" evidence="10 11">
    <location>
        <position position="19"/>
    </location>
    <ligand>
        <name>Ca(2+)</name>
        <dbReference type="ChEBI" id="CHEBI:29108"/>
        <label>1</label>
    </ligand>
</feature>
<dbReference type="PDB" id="2M97">
    <property type="method" value="NMR"/>
    <property type="chains" value="A=1-69"/>
</dbReference>
<dbReference type="Gene3D" id="1.10.238.10">
    <property type="entry name" value="EF-hand"/>
    <property type="match status" value="2"/>
</dbReference>
<comment type="similarity">
    <text evidence="5">Belongs to the troponin C family.</text>
</comment>
<dbReference type="PDBsum" id="6GEL"/>
<feature type="binding site" evidence="10 11">
    <location>
        <position position="17"/>
    </location>
    <ligand>
        <name>Ca(2+)</name>
        <dbReference type="ChEBI" id="CHEBI:29108"/>
        <label>1</label>
    </ligand>
</feature>
<name>W5IDB2_OPSTA</name>
<dbReference type="PDBsum" id="6GEZ"/>
<evidence type="ECO:0000256" key="3">
    <source>
        <dbReference type="ARBA" id="ARBA00022837"/>
    </source>
</evidence>
<dbReference type="InterPro" id="IPR018247">
    <property type="entry name" value="EF_Hand_1_Ca_BS"/>
</dbReference>
<evidence type="ECO:0000256" key="6">
    <source>
        <dbReference type="ARBA" id="ARBA00044117"/>
    </source>
</evidence>
<evidence type="ECO:0000256" key="2">
    <source>
        <dbReference type="ARBA" id="ARBA00022737"/>
    </source>
</evidence>
<sequence length="69" mass="8060">SEEELSECFRIFDKDGNGFIDREEFGDIIRLTGEQLTDEDVDEIFGDSDTDKNGRIDFDEFLKMMENVQ</sequence>
<evidence type="ECO:0007829" key="10">
    <source>
        <dbReference type="PDB" id="6GEL"/>
    </source>
</evidence>
<evidence type="ECO:0000259" key="7">
    <source>
        <dbReference type="PROSITE" id="PS50222"/>
    </source>
</evidence>
<dbReference type="GO" id="GO:0016460">
    <property type="term" value="C:myosin II complex"/>
    <property type="evidence" value="ECO:0007669"/>
    <property type="project" value="TreeGrafter"/>
</dbReference>
<feature type="binding site" evidence="10 11">
    <location>
        <position position="55"/>
    </location>
    <ligand>
        <name>Ca(2+)</name>
        <dbReference type="ChEBI" id="CHEBI:29108"/>
        <label>2</label>
    </ligand>
</feature>
<dbReference type="EvolutionaryTrace" id="W5IDB2"/>
<dbReference type="CDD" id="cd00051">
    <property type="entry name" value="EFh"/>
    <property type="match status" value="1"/>
</dbReference>
<dbReference type="PDB" id="6GEL">
    <property type="method" value="X-ray"/>
    <property type="resolution" value="2.51 A"/>
    <property type="chains" value="A/B=1-69"/>
</dbReference>
<dbReference type="InterPro" id="IPR050230">
    <property type="entry name" value="CALM/Myosin/TropC-like"/>
</dbReference>
<evidence type="ECO:0000256" key="4">
    <source>
        <dbReference type="ARBA" id="ARBA00023179"/>
    </source>
</evidence>
<dbReference type="FunFam" id="1.10.238.10:FF:000003">
    <property type="entry name" value="Calmodulin A"/>
    <property type="match status" value="1"/>
</dbReference>
<proteinExistence type="evidence at protein level"/>
<keyword evidence="2" id="KW-0677">Repeat</keyword>
<accession>W5IDB2</accession>
<dbReference type="InterPro" id="IPR011992">
    <property type="entry name" value="EF-hand-dom_pair"/>
</dbReference>
<feature type="binding site" evidence="10 11">
    <location>
        <position position="53"/>
    </location>
    <ligand>
        <name>Ca(2+)</name>
        <dbReference type="ChEBI" id="CHEBI:29108"/>
        <label>2</label>
    </ligand>
</feature>
<keyword evidence="3 10" id="KW-0106">Calcium</keyword>
<keyword evidence="4" id="KW-0514">Muscle protein</keyword>
<keyword evidence="1 10" id="KW-0479">Metal-binding</keyword>